<dbReference type="EMBL" id="BLVP01000036">
    <property type="protein sequence ID" value="GFM38381.1"/>
    <property type="molecule type" value="Genomic_DNA"/>
</dbReference>
<keyword evidence="1" id="KW-0175">Coiled coil</keyword>
<evidence type="ECO:0000313" key="2">
    <source>
        <dbReference type="EMBL" id="GFM38381.1"/>
    </source>
</evidence>
<feature type="coiled-coil region" evidence="1">
    <location>
        <begin position="45"/>
        <end position="108"/>
    </location>
</feature>
<evidence type="ECO:0000256" key="1">
    <source>
        <dbReference type="SAM" id="Coils"/>
    </source>
</evidence>
<proteinExistence type="predicted"/>
<dbReference type="RefSeq" id="WP_174410991.1">
    <property type="nucleotide sequence ID" value="NZ_BLVP01000036.1"/>
</dbReference>
<evidence type="ECO:0000313" key="3">
    <source>
        <dbReference type="Proteomes" id="UP000503820"/>
    </source>
</evidence>
<protein>
    <submittedName>
        <fullName evidence="2">Uncharacterized protein</fullName>
    </submittedName>
</protein>
<name>A0A7J0BZ03_9BACT</name>
<dbReference type="AlphaFoldDB" id="A0A7J0BZ03"/>
<organism evidence="2 3">
    <name type="scientific">Desulfovibrio psychrotolerans</name>
    <dbReference type="NCBI Taxonomy" id="415242"/>
    <lineage>
        <taxon>Bacteria</taxon>
        <taxon>Pseudomonadati</taxon>
        <taxon>Thermodesulfobacteriota</taxon>
        <taxon>Desulfovibrionia</taxon>
        <taxon>Desulfovibrionales</taxon>
        <taxon>Desulfovibrionaceae</taxon>
        <taxon>Desulfovibrio</taxon>
    </lineage>
</organism>
<accession>A0A7J0BZ03</accession>
<sequence>MTTENNQHAGVQPETTILRNLRIGFQVWLGEMRLLLVGAGRAFELRQLQRRLDEECAALGRHTAEHLAASGEEAVPPSFDMIRSARQVQFLQDEILRLRSEQEDAANRARERAPHNNRD</sequence>
<dbReference type="Proteomes" id="UP000503820">
    <property type="component" value="Unassembled WGS sequence"/>
</dbReference>
<reference evidence="2 3" key="1">
    <citation type="submission" date="2020-05" db="EMBL/GenBank/DDBJ databases">
        <title>Draft genome sequence of Desulfovibrio psychrotolerans JS1T.</title>
        <authorList>
            <person name="Ueno A."/>
            <person name="Tamazawa S."/>
            <person name="Tamamura S."/>
            <person name="Murakami T."/>
            <person name="Kiyama T."/>
            <person name="Inomata H."/>
            <person name="Amano Y."/>
            <person name="Miyakawa K."/>
            <person name="Tamaki H."/>
            <person name="Naganuma T."/>
            <person name="Kaneko K."/>
        </authorList>
    </citation>
    <scope>NUCLEOTIDE SEQUENCE [LARGE SCALE GENOMIC DNA]</scope>
    <source>
        <strain evidence="2 3">JS1</strain>
    </source>
</reference>
<gene>
    <name evidence="2" type="ORF">DSM19430T_30650</name>
</gene>
<comment type="caution">
    <text evidence="2">The sequence shown here is derived from an EMBL/GenBank/DDBJ whole genome shotgun (WGS) entry which is preliminary data.</text>
</comment>
<keyword evidence="3" id="KW-1185">Reference proteome</keyword>